<reference evidence="2" key="1">
    <citation type="submission" date="2011-08" db="EMBL/GenBank/DDBJ databases">
        <authorList>
            <person name="Rombauts S."/>
        </authorList>
    </citation>
    <scope>NUCLEOTIDE SEQUENCE</scope>
    <source>
        <strain evidence="2">London</strain>
    </source>
</reference>
<dbReference type="HOGENOM" id="CLU_441690_0_0_1"/>
<protein>
    <recommendedName>
        <fullName evidence="3">Endonuclease/exonuclease/phosphatase domain-containing protein</fullName>
    </recommendedName>
</protein>
<dbReference type="EnsemblMetazoa" id="tetur01g05610.1">
    <property type="protein sequence ID" value="tetur01g05610.1"/>
    <property type="gene ID" value="tetur01g05610"/>
</dbReference>
<dbReference type="AlphaFoldDB" id="T1JR48"/>
<dbReference type="InterPro" id="IPR036691">
    <property type="entry name" value="Endo/exonu/phosph_ase_sf"/>
</dbReference>
<keyword evidence="2" id="KW-1185">Reference proteome</keyword>
<evidence type="ECO:0000313" key="2">
    <source>
        <dbReference type="Proteomes" id="UP000015104"/>
    </source>
</evidence>
<evidence type="ECO:0008006" key="3">
    <source>
        <dbReference type="Google" id="ProtNLM"/>
    </source>
</evidence>
<dbReference type="Gene3D" id="3.60.10.10">
    <property type="entry name" value="Endonuclease/exonuclease/phosphatase"/>
    <property type="match status" value="1"/>
</dbReference>
<dbReference type="Proteomes" id="UP000015104">
    <property type="component" value="Unassembled WGS sequence"/>
</dbReference>
<dbReference type="EMBL" id="CAEY01000444">
    <property type="status" value="NOT_ANNOTATED_CDS"/>
    <property type="molecule type" value="Genomic_DNA"/>
</dbReference>
<name>T1JR48_TETUR</name>
<sequence length="619" mass="70953">MQDTLNDVFQTLKKNHLINKFFDSWYKENSSTLVDIINELLSSDPEIFIQRKGITQIVVIGLTQLISSAICCGAHNNLIPAIQKLGKAALLLDVSFDTASNLSSSSSQDFSSPPTVSHSLVDEQFAILSTLINWEPPQSLTQAIARNIRTGSRRVKLNSILINPIPERFVPLITDLNSENILPVVVDWHCLSQFTKSEEPLKKPLAAYLNSILPRKDFVLTSTLKPDWGTRDLQQHTLLLNIVHWNVGKMRNRMINLLDSVMSNKHDIISINEPSPLLTAQLLQNSLENFKPVNDHYHLYYTNNLLTLIKRSIKQKQITTFMDYLIHIELNSIHYLSAYIAHAGSRFRHNQQTDRWQSLYGPKKLINHNTPDSSNYTFCRSHDDVRTWIDTILLSDSFTILHSSTIVQNCDHSILEVIIQCPVNPPPPLPRHRKIIKLKTTKLKLRNSHIRPNSLSRNSPLIKNIKTVMLFVKHNSSTRLKPWFKLSRGLRKLNAKKKKLTKDKNWVAHEAISEKISSKRQKHESIPILNSKFANSDTKELWSWIEKKLLISSKQKSIDKNQILNAHQLNSIDFQLSSFTTKPPSYDDSGFFPCIGKLYLTEWQKAFQQSYLDSIPTAK</sequence>
<reference evidence="1" key="2">
    <citation type="submission" date="2015-06" db="UniProtKB">
        <authorList>
            <consortium name="EnsemblMetazoa"/>
        </authorList>
    </citation>
    <scope>IDENTIFICATION</scope>
</reference>
<proteinExistence type="predicted"/>
<dbReference type="SUPFAM" id="SSF56219">
    <property type="entry name" value="DNase I-like"/>
    <property type="match status" value="1"/>
</dbReference>
<accession>T1JR48</accession>
<organism evidence="1 2">
    <name type="scientific">Tetranychus urticae</name>
    <name type="common">Two-spotted spider mite</name>
    <dbReference type="NCBI Taxonomy" id="32264"/>
    <lineage>
        <taxon>Eukaryota</taxon>
        <taxon>Metazoa</taxon>
        <taxon>Ecdysozoa</taxon>
        <taxon>Arthropoda</taxon>
        <taxon>Chelicerata</taxon>
        <taxon>Arachnida</taxon>
        <taxon>Acari</taxon>
        <taxon>Acariformes</taxon>
        <taxon>Trombidiformes</taxon>
        <taxon>Prostigmata</taxon>
        <taxon>Eleutherengona</taxon>
        <taxon>Raphignathae</taxon>
        <taxon>Tetranychoidea</taxon>
        <taxon>Tetranychidae</taxon>
        <taxon>Tetranychus</taxon>
    </lineage>
</organism>
<evidence type="ECO:0000313" key="1">
    <source>
        <dbReference type="EnsemblMetazoa" id="tetur01g05610.1"/>
    </source>
</evidence>